<dbReference type="EMBL" id="NNRL01000151">
    <property type="protein sequence ID" value="OYR16387.1"/>
    <property type="molecule type" value="Genomic_DNA"/>
</dbReference>
<proteinExistence type="predicted"/>
<evidence type="ECO:0000313" key="1">
    <source>
        <dbReference type="EMBL" id="OYR16387.1"/>
    </source>
</evidence>
<evidence type="ECO:0000313" key="2">
    <source>
        <dbReference type="Proteomes" id="UP000216478"/>
    </source>
</evidence>
<name>A0A256FNH3_9HYPH</name>
<protein>
    <submittedName>
        <fullName evidence="1">Uncharacterized protein</fullName>
    </submittedName>
</protein>
<accession>A0A256FNH3</accession>
<comment type="caution">
    <text evidence="1">The sequence shown here is derived from an EMBL/GenBank/DDBJ whole genome shotgun (WGS) entry which is preliminary data.</text>
</comment>
<dbReference type="Proteomes" id="UP000216478">
    <property type="component" value="Unassembled WGS sequence"/>
</dbReference>
<reference evidence="1 2" key="1">
    <citation type="submission" date="2017-07" db="EMBL/GenBank/DDBJ databases">
        <title>Phylogenetic study on the rhizospheric bacterium Ochrobactrum sp. A44.</title>
        <authorList>
            <person name="Krzyzanowska D.M."/>
            <person name="Ossowicki A."/>
            <person name="Rajewska M."/>
            <person name="Maciag T."/>
            <person name="Kaczynski Z."/>
            <person name="Czerwicka M."/>
            <person name="Jafra S."/>
        </authorList>
    </citation>
    <scope>NUCLEOTIDE SEQUENCE [LARGE SCALE GENOMIC DNA]</scope>
    <source>
        <strain evidence="1 2">OgA9a</strain>
    </source>
</reference>
<sequence length="41" mass="4667">MIAFQKTVLRGGRQVNALLMCNINNQFALILYCGMHSLLRN</sequence>
<dbReference type="AlphaFoldDB" id="A0A256FNH3"/>
<gene>
    <name evidence="1" type="ORF">CEV33_4397</name>
</gene>
<organism evidence="1 2">
    <name type="scientific">Brucella grignonensis</name>
    <dbReference type="NCBI Taxonomy" id="94627"/>
    <lineage>
        <taxon>Bacteria</taxon>
        <taxon>Pseudomonadati</taxon>
        <taxon>Pseudomonadota</taxon>
        <taxon>Alphaproteobacteria</taxon>
        <taxon>Hyphomicrobiales</taxon>
        <taxon>Brucellaceae</taxon>
        <taxon>Brucella/Ochrobactrum group</taxon>
        <taxon>Brucella</taxon>
    </lineage>
</organism>
<keyword evidence="2" id="KW-1185">Reference proteome</keyword>